<evidence type="ECO:0000259" key="4">
    <source>
        <dbReference type="PROSITE" id="PS50268"/>
    </source>
</evidence>
<dbReference type="RefSeq" id="WP_247377341.1">
    <property type="nucleotide sequence ID" value="NZ_JALLGV010000003.1"/>
</dbReference>
<feature type="domain" description="PKD" evidence="3">
    <location>
        <begin position="250"/>
        <end position="341"/>
    </location>
</feature>
<feature type="region of interest" description="Disordered" evidence="2">
    <location>
        <begin position="321"/>
        <end position="369"/>
    </location>
</feature>
<organism evidence="5 6">
    <name type="scientific">Halorientalis brevis</name>
    <dbReference type="NCBI Taxonomy" id="1126241"/>
    <lineage>
        <taxon>Archaea</taxon>
        <taxon>Methanobacteriati</taxon>
        <taxon>Methanobacteriota</taxon>
        <taxon>Stenosarchaea group</taxon>
        <taxon>Halobacteria</taxon>
        <taxon>Halobacteriales</taxon>
        <taxon>Haloarculaceae</taxon>
        <taxon>Halorientalis</taxon>
    </lineage>
</organism>
<gene>
    <name evidence="5" type="ORF">ACFR9U_01645</name>
</gene>
<feature type="domain" description="PKD" evidence="3">
    <location>
        <begin position="436"/>
        <end position="521"/>
    </location>
</feature>
<evidence type="ECO:0000256" key="1">
    <source>
        <dbReference type="ARBA" id="ARBA00022729"/>
    </source>
</evidence>
<dbReference type="PANTHER" id="PTHR46182:SF2">
    <property type="entry name" value="FI19480P1"/>
    <property type="match status" value="1"/>
</dbReference>
<accession>A0ABD6C8B3</accession>
<feature type="compositionally biased region" description="Low complexity" evidence="2">
    <location>
        <begin position="249"/>
        <end position="276"/>
    </location>
</feature>
<dbReference type="EMBL" id="JBHUDJ010000001">
    <property type="protein sequence ID" value="MFD1585670.1"/>
    <property type="molecule type" value="Genomic_DNA"/>
</dbReference>
<evidence type="ECO:0000259" key="3">
    <source>
        <dbReference type="PROSITE" id="PS50093"/>
    </source>
</evidence>
<dbReference type="AlphaFoldDB" id="A0ABD6C8B3"/>
<feature type="compositionally biased region" description="Acidic residues" evidence="2">
    <location>
        <begin position="624"/>
        <end position="661"/>
    </location>
</feature>
<feature type="region of interest" description="Disordered" evidence="2">
    <location>
        <begin position="243"/>
        <end position="276"/>
    </location>
</feature>
<evidence type="ECO:0000313" key="6">
    <source>
        <dbReference type="Proteomes" id="UP001597119"/>
    </source>
</evidence>
<feature type="region of interest" description="Disordered" evidence="2">
    <location>
        <begin position="520"/>
        <end position="539"/>
    </location>
</feature>
<feature type="compositionally biased region" description="Low complexity" evidence="2">
    <location>
        <begin position="321"/>
        <end position="330"/>
    </location>
</feature>
<dbReference type="InterPro" id="IPR035986">
    <property type="entry name" value="PKD_dom_sf"/>
</dbReference>
<name>A0ABD6C8B3_9EURY</name>
<dbReference type="SMART" id="SM00089">
    <property type="entry name" value="PKD"/>
    <property type="match status" value="4"/>
</dbReference>
<comment type="caution">
    <text evidence="5">The sequence shown here is derived from an EMBL/GenBank/DDBJ whole genome shotgun (WGS) entry which is preliminary data.</text>
</comment>
<protein>
    <submittedName>
        <fullName evidence="5">PKD domain-containing protein</fullName>
    </submittedName>
</protein>
<dbReference type="InterPro" id="IPR002126">
    <property type="entry name" value="Cadherin-like_dom"/>
</dbReference>
<dbReference type="InterPro" id="IPR026371">
    <property type="entry name" value="PGF_CTERM"/>
</dbReference>
<dbReference type="GO" id="GO:0005886">
    <property type="term" value="C:plasma membrane"/>
    <property type="evidence" value="ECO:0007669"/>
    <property type="project" value="UniProtKB-SubCell"/>
</dbReference>
<dbReference type="Gene3D" id="2.60.40.10">
    <property type="entry name" value="Immunoglobulins"/>
    <property type="match status" value="4"/>
</dbReference>
<feature type="region of interest" description="Disordered" evidence="2">
    <location>
        <begin position="790"/>
        <end position="848"/>
    </location>
</feature>
<dbReference type="InterPro" id="IPR013783">
    <property type="entry name" value="Ig-like_fold"/>
</dbReference>
<feature type="compositionally biased region" description="Polar residues" evidence="2">
    <location>
        <begin position="331"/>
        <end position="366"/>
    </location>
</feature>
<dbReference type="InterPro" id="IPR029865">
    <property type="entry name" value="KIAA0319-like"/>
</dbReference>
<sequence length="869" mass="90617">MSGTRHRVRSLALVVLVVGSLVAMAGPVSASSSATAQATALQHDGNGSHETFAVRQGDQCYEVTPLGDGTETVDDYFNYQGRETDYSSINTTAVQENQESSLFIYHGTNDRYSLGLVHDEHGVAPYGSTITMNFSGLPSGGDWVVQDDYYGENTDDDWNTGGTTAHVDWKWKRDRTDGGAFRGLTTTDDLQLTIDPEFNEEANHWGDWNWSGGQNRTEAWRLYTADGENRTLQMDQDVTITRGPCGGTAPTASLSASPSNPAVNESVSFDASGSSDDASITEYAWDFDGDGSTDRTTQDSNVEYTYGAAGEYTAEVTVTDADGNTDTATASVSVTEDVSEPPSASLTASPSNAAPGQSVSFNASGSQDDEGITEYAWDFDDDGTIDETTQSSTVTHAYETAGDYTATVTVTDADGQTATASAAVTVTNESDENDPPTASLTASPSDAAVNEAVSFDAGGSEDDSGIDTYAWDFDGDGYVDDRTNDPTVTHAYEAAGEYTAEVTVTDADGQTDAATATVSVTGESDGGNGSDGADTEPPTATIVVPDPVVVDESITVRATNISDESEIEHVCWYVDGVEGPDGRSFEETFTTTGTHSVTLDIRDSAGNANELTKTFQVVAKDGNDGDDGNDGNDGNDGDDGDDGNDGNDGDDGNDGSDDSDGSDVNYGDSDGGPMAGITQSSVNFYEETETRPTPLLVQMNTTSVTTGDPVSATVWLSDTDELPDGYSLNLTVVRTGEDGVNATVVNETEIPVASGQGSVTSSALVFEDPGQYRALIGNQSKSFVVRDDEVITSPDPGEDSSDSDSDGQTTTAQTSPEPTPSEPADDDGASANTATVTEASTTSSDGPGFGVLGGLVALVLSVAALTRQR</sequence>
<feature type="compositionally biased region" description="Low complexity" evidence="2">
    <location>
        <begin position="806"/>
        <end position="815"/>
    </location>
</feature>
<dbReference type="InterPro" id="IPR000601">
    <property type="entry name" value="PKD_dom"/>
</dbReference>
<evidence type="ECO:0000313" key="5">
    <source>
        <dbReference type="EMBL" id="MFD1585670.1"/>
    </source>
</evidence>
<dbReference type="NCBIfam" id="TIGR04126">
    <property type="entry name" value="PGF_CTERM"/>
    <property type="match status" value="1"/>
</dbReference>
<dbReference type="PROSITE" id="PS50093">
    <property type="entry name" value="PKD"/>
    <property type="match status" value="3"/>
</dbReference>
<dbReference type="InterPro" id="IPR022409">
    <property type="entry name" value="PKD/Chitinase_dom"/>
</dbReference>
<reference evidence="5 6" key="1">
    <citation type="journal article" date="2019" name="Int. J. Syst. Evol. Microbiol.">
        <title>The Global Catalogue of Microorganisms (GCM) 10K type strain sequencing project: providing services to taxonomists for standard genome sequencing and annotation.</title>
        <authorList>
            <consortium name="The Broad Institute Genomics Platform"/>
            <consortium name="The Broad Institute Genome Sequencing Center for Infectious Disease"/>
            <person name="Wu L."/>
            <person name="Ma J."/>
        </authorList>
    </citation>
    <scope>NUCLEOTIDE SEQUENCE [LARGE SCALE GENOMIC DNA]</scope>
    <source>
        <strain evidence="5 6">CGMCC 1.12125</strain>
    </source>
</reference>
<feature type="compositionally biased region" description="Low complexity" evidence="2">
    <location>
        <begin position="829"/>
        <end position="844"/>
    </location>
</feature>
<feature type="domain" description="PKD" evidence="3">
    <location>
        <begin position="342"/>
        <end position="427"/>
    </location>
</feature>
<dbReference type="Proteomes" id="UP001597119">
    <property type="component" value="Unassembled WGS sequence"/>
</dbReference>
<proteinExistence type="predicted"/>
<feature type="compositionally biased region" description="Acidic residues" evidence="2">
    <location>
        <begin position="796"/>
        <end position="805"/>
    </location>
</feature>
<dbReference type="PANTHER" id="PTHR46182">
    <property type="entry name" value="FI19480P1"/>
    <property type="match status" value="1"/>
</dbReference>
<feature type="region of interest" description="Disordered" evidence="2">
    <location>
        <begin position="619"/>
        <end position="678"/>
    </location>
</feature>
<dbReference type="SUPFAM" id="SSF49299">
    <property type="entry name" value="PKD domain"/>
    <property type="match status" value="3"/>
</dbReference>
<dbReference type="Pfam" id="PF18911">
    <property type="entry name" value="PKD_4"/>
    <property type="match status" value="4"/>
</dbReference>
<dbReference type="CDD" id="cd00146">
    <property type="entry name" value="PKD"/>
    <property type="match status" value="3"/>
</dbReference>
<evidence type="ECO:0000256" key="2">
    <source>
        <dbReference type="SAM" id="MobiDB-lite"/>
    </source>
</evidence>
<feature type="domain" description="Cadherin" evidence="4">
    <location>
        <begin position="326"/>
        <end position="438"/>
    </location>
</feature>
<dbReference type="PROSITE" id="PS50268">
    <property type="entry name" value="CADHERIN_2"/>
    <property type="match status" value="1"/>
</dbReference>
<keyword evidence="1" id="KW-0732">Signal</keyword>
<keyword evidence="6" id="KW-1185">Reference proteome</keyword>
<dbReference type="GO" id="GO:0030115">
    <property type="term" value="C:S-layer"/>
    <property type="evidence" value="ECO:0007669"/>
    <property type="project" value="UniProtKB-SubCell"/>
</dbReference>